<reference evidence="6" key="1">
    <citation type="submission" date="2020-02" db="EMBL/GenBank/DDBJ databases">
        <authorList>
            <person name="Scholz U."/>
            <person name="Mascher M."/>
            <person name="Fiebig A."/>
        </authorList>
    </citation>
    <scope>NUCLEOTIDE SEQUENCE</scope>
</reference>
<feature type="compositionally biased region" description="Basic residues" evidence="5">
    <location>
        <begin position="518"/>
        <end position="534"/>
    </location>
</feature>
<organism evidence="6 7">
    <name type="scientific">Spirodela intermedia</name>
    <name type="common">Intermediate duckweed</name>
    <dbReference type="NCBI Taxonomy" id="51605"/>
    <lineage>
        <taxon>Eukaryota</taxon>
        <taxon>Viridiplantae</taxon>
        <taxon>Streptophyta</taxon>
        <taxon>Embryophyta</taxon>
        <taxon>Tracheophyta</taxon>
        <taxon>Spermatophyta</taxon>
        <taxon>Magnoliopsida</taxon>
        <taxon>Liliopsida</taxon>
        <taxon>Araceae</taxon>
        <taxon>Lemnoideae</taxon>
        <taxon>Spirodela</taxon>
    </lineage>
</organism>
<evidence type="ECO:0000256" key="2">
    <source>
        <dbReference type="ARBA" id="ARBA00006374"/>
    </source>
</evidence>
<evidence type="ECO:0000256" key="5">
    <source>
        <dbReference type="SAM" id="MobiDB-lite"/>
    </source>
</evidence>
<dbReference type="EMBL" id="LR746279">
    <property type="protein sequence ID" value="CAA7409336.1"/>
    <property type="molecule type" value="Genomic_DNA"/>
</dbReference>
<keyword evidence="4" id="KW-0539">Nucleus</keyword>
<feature type="region of interest" description="Disordered" evidence="5">
    <location>
        <begin position="478"/>
        <end position="552"/>
    </location>
</feature>
<dbReference type="OrthoDB" id="2019504at2759"/>
<dbReference type="AlphaFoldDB" id="A0A7I8LI34"/>
<name>A0A7I8LI34_SPIIN</name>
<feature type="region of interest" description="Disordered" evidence="5">
    <location>
        <begin position="295"/>
        <end position="377"/>
    </location>
</feature>
<keyword evidence="3" id="KW-0698">rRNA processing</keyword>
<dbReference type="PANTHER" id="PTHR13026">
    <property type="entry name" value="NNP-1 PROTEIN NOVEL NUCLEAR PROTEIN 1 NOP52"/>
    <property type="match status" value="1"/>
</dbReference>
<accession>A0A7I8LI34</accession>
<dbReference type="GO" id="GO:0005634">
    <property type="term" value="C:nucleus"/>
    <property type="evidence" value="ECO:0007669"/>
    <property type="project" value="UniProtKB-SubCell"/>
</dbReference>
<feature type="region of interest" description="Disordered" evidence="5">
    <location>
        <begin position="434"/>
        <end position="461"/>
    </location>
</feature>
<comment type="subcellular location">
    <subcellularLocation>
        <location evidence="1">Nucleus</location>
    </subcellularLocation>
</comment>
<protein>
    <submittedName>
        <fullName evidence="6">Uncharacterized protein</fullName>
    </submittedName>
</protein>
<proteinExistence type="inferred from homology"/>
<sequence>MDAAVTSAAVAKQLASCNRATRDRALRLLRSWLSAQTTASAVSDEDLLKIWKGLFYCMWHADKLPVQLELVNRLASLLVSLEPSVSARYLEAFVVTIRREWSGIDHLRMDKFYLLVRRFVHHVFLFLSKNGWDRDLSERMIGILSEKSLLAADKCQAQGVNYHITDIFLEELKVFLPIVPEIVAELLKPFISVLESSSDKVLTNKIKRNLFGCLLENGRKYLEHFRVGEGDGEELVGDVDKLGKLALGLGLAGKFFQSASSDETVQGNRKGLFSLHEGFLKLEKDLESSGVTVSFLPENGGSEDAVASVPSGATEHANGEMGSTEGSPDNSYSKKRKKNKKATASGGKKSKPTKNGVIDSPAVTMSSASASGDGLTDNGENLTEIVNADGDLVSFDEMVMSNLQKQFEKVAAEAGLAIIGAGAGATPVATLKKRKRAKSANVHVSKTNGSPGRTAAVKNGDSSVKRVRFSLKNNLVWKPHSPLPPQSLRLPPSATPRGSALKKGVLPGPIKESPPTVKKAKMKANSVKKARKSSKSISPAVKRLRKLQSLSI</sequence>
<gene>
    <name evidence="6" type="ORF">SI8410_16020014</name>
</gene>
<feature type="compositionally biased region" description="Polar residues" evidence="5">
    <location>
        <begin position="442"/>
        <end position="451"/>
    </location>
</feature>
<keyword evidence="7" id="KW-1185">Reference proteome</keyword>
<evidence type="ECO:0000256" key="1">
    <source>
        <dbReference type="ARBA" id="ARBA00004123"/>
    </source>
</evidence>
<dbReference type="Proteomes" id="UP000663760">
    <property type="component" value="Chromosome 16"/>
</dbReference>
<dbReference type="PANTHER" id="PTHR13026:SF0">
    <property type="entry name" value="RIBOSOMAL RNA PROCESSING 1B"/>
    <property type="match status" value="1"/>
</dbReference>
<comment type="similarity">
    <text evidence="2">Belongs to the RRP1 family.</text>
</comment>
<dbReference type="GO" id="GO:0006364">
    <property type="term" value="P:rRNA processing"/>
    <property type="evidence" value="ECO:0007669"/>
    <property type="project" value="UniProtKB-KW"/>
</dbReference>
<evidence type="ECO:0000256" key="3">
    <source>
        <dbReference type="ARBA" id="ARBA00022552"/>
    </source>
</evidence>
<evidence type="ECO:0000313" key="6">
    <source>
        <dbReference type="EMBL" id="CAA7409336.1"/>
    </source>
</evidence>
<evidence type="ECO:0000256" key="4">
    <source>
        <dbReference type="ARBA" id="ARBA00023242"/>
    </source>
</evidence>
<evidence type="ECO:0000313" key="7">
    <source>
        <dbReference type="Proteomes" id="UP000663760"/>
    </source>
</evidence>
<dbReference type="Pfam" id="PF05997">
    <property type="entry name" value="Nop52"/>
    <property type="match status" value="1"/>
</dbReference>
<dbReference type="InterPro" id="IPR010301">
    <property type="entry name" value="RRP1"/>
</dbReference>
<dbReference type="GO" id="GO:0030688">
    <property type="term" value="C:preribosome, small subunit precursor"/>
    <property type="evidence" value="ECO:0007669"/>
    <property type="project" value="InterPro"/>
</dbReference>